<dbReference type="KEGG" id="fro:AALO17_17540"/>
<comment type="pathway">
    <text evidence="3 15">Amino-acid biosynthesis; L-methionine biosynthesis via de novo pathway; L-homoserine from L-aspartate: step 1/3.</text>
</comment>
<dbReference type="GO" id="GO:0019877">
    <property type="term" value="P:diaminopimelate biosynthetic process"/>
    <property type="evidence" value="ECO:0007669"/>
    <property type="project" value="UniProtKB-KW"/>
</dbReference>
<feature type="binding site" evidence="13">
    <location>
        <position position="114"/>
    </location>
    <ligand>
        <name>substrate</name>
    </ligand>
</feature>
<dbReference type="SUPFAM" id="SSF53633">
    <property type="entry name" value="Carbamate kinase-like"/>
    <property type="match status" value="1"/>
</dbReference>
<comment type="function">
    <text evidence="1">Catalyzes the phosphorylation of the beta-carboxyl group of aspartic acid with ATP to yield 4-phospho-L-aspartate, which is involved in the branched biosynthetic pathway leading to the biosynthesis of amino acids threonine, isoleucine and methionine.</text>
</comment>
<evidence type="ECO:0000256" key="12">
    <source>
        <dbReference type="ARBA" id="ARBA00047872"/>
    </source>
</evidence>
<evidence type="ECO:0000256" key="4">
    <source>
        <dbReference type="ARBA" id="ARBA00005139"/>
    </source>
</evidence>
<comment type="pathway">
    <text evidence="4 15">Amino-acid biosynthesis; L-threonine biosynthesis; L-threonine from L-aspartate: step 1/5.</text>
</comment>
<keyword evidence="10" id="KW-0220">Diaminopimelate biosynthesis</keyword>
<keyword evidence="18" id="KW-1185">Reference proteome</keyword>
<evidence type="ECO:0000313" key="18">
    <source>
        <dbReference type="Proteomes" id="UP000069771"/>
    </source>
</evidence>
<dbReference type="RefSeq" id="WP_067557879.1">
    <property type="nucleotide sequence ID" value="NZ_CP011391.1"/>
</dbReference>
<dbReference type="NCBIfam" id="TIGR00657">
    <property type="entry name" value="asp_kinases"/>
    <property type="match status" value="1"/>
</dbReference>
<dbReference type="OrthoDB" id="9799110at2"/>
<dbReference type="GO" id="GO:0005829">
    <property type="term" value="C:cytosol"/>
    <property type="evidence" value="ECO:0007669"/>
    <property type="project" value="TreeGrafter"/>
</dbReference>
<evidence type="ECO:0000256" key="13">
    <source>
        <dbReference type="PIRSR" id="PIRSR000726-1"/>
    </source>
</evidence>
<accession>A0A140DW61</accession>
<dbReference type="InterPro" id="IPR001048">
    <property type="entry name" value="Asp/Glu/Uridylate_kinase"/>
</dbReference>
<dbReference type="CDD" id="cd04892">
    <property type="entry name" value="ACT_AK-like_2"/>
    <property type="match status" value="1"/>
</dbReference>
<evidence type="ECO:0000256" key="8">
    <source>
        <dbReference type="ARBA" id="ARBA00022777"/>
    </source>
</evidence>
<dbReference type="PANTHER" id="PTHR21499">
    <property type="entry name" value="ASPARTATE KINASE"/>
    <property type="match status" value="1"/>
</dbReference>
<keyword evidence="11" id="KW-0457">Lysine biosynthesis</keyword>
<dbReference type="EMBL" id="CP011391">
    <property type="protein sequence ID" value="AMK54888.1"/>
    <property type="molecule type" value="Genomic_DNA"/>
</dbReference>
<comment type="similarity">
    <text evidence="5 14">Belongs to the aspartokinase family.</text>
</comment>
<dbReference type="Pfam" id="PF00696">
    <property type="entry name" value="AA_kinase"/>
    <property type="match status" value="1"/>
</dbReference>
<dbReference type="EC" id="2.7.2.4" evidence="14"/>
<evidence type="ECO:0000256" key="6">
    <source>
        <dbReference type="ARBA" id="ARBA00022679"/>
    </source>
</evidence>
<feature type="domain" description="ACT" evidence="16">
    <location>
        <begin position="375"/>
        <end position="441"/>
    </location>
</feature>
<evidence type="ECO:0000256" key="10">
    <source>
        <dbReference type="ARBA" id="ARBA00022915"/>
    </source>
</evidence>
<dbReference type="Gene3D" id="3.30.2130.10">
    <property type="entry name" value="VC0802-like"/>
    <property type="match status" value="1"/>
</dbReference>
<dbReference type="PATRIC" id="fig|1702221.3.peg.1710"/>
<dbReference type="InterPro" id="IPR018042">
    <property type="entry name" value="Aspartate_kinase_CS"/>
</dbReference>
<evidence type="ECO:0000256" key="9">
    <source>
        <dbReference type="ARBA" id="ARBA00022840"/>
    </source>
</evidence>
<keyword evidence="6 14" id="KW-0808">Transferase</keyword>
<dbReference type="GO" id="GO:0009090">
    <property type="term" value="P:homoserine biosynthetic process"/>
    <property type="evidence" value="ECO:0007669"/>
    <property type="project" value="TreeGrafter"/>
</dbReference>
<dbReference type="InterPro" id="IPR001341">
    <property type="entry name" value="Asp_kinase"/>
</dbReference>
<dbReference type="PANTHER" id="PTHR21499:SF67">
    <property type="entry name" value="ASPARTOKINASE 3"/>
    <property type="match status" value="1"/>
</dbReference>
<evidence type="ECO:0000256" key="1">
    <source>
        <dbReference type="ARBA" id="ARBA00003121"/>
    </source>
</evidence>
<evidence type="ECO:0000256" key="14">
    <source>
        <dbReference type="RuleBase" id="RU003448"/>
    </source>
</evidence>
<evidence type="ECO:0000256" key="2">
    <source>
        <dbReference type="ARBA" id="ARBA00004766"/>
    </source>
</evidence>
<evidence type="ECO:0000256" key="5">
    <source>
        <dbReference type="ARBA" id="ARBA00010122"/>
    </source>
</evidence>
<organism evidence="17 18">
    <name type="scientific">Faecalibaculum rodentium</name>
    <dbReference type="NCBI Taxonomy" id="1702221"/>
    <lineage>
        <taxon>Bacteria</taxon>
        <taxon>Bacillati</taxon>
        <taxon>Bacillota</taxon>
        <taxon>Erysipelotrichia</taxon>
        <taxon>Erysipelotrichales</taxon>
        <taxon>Erysipelotrichaceae</taxon>
        <taxon>Faecalibaculum</taxon>
    </lineage>
</organism>
<keyword evidence="15" id="KW-0028">Amino-acid biosynthesis</keyword>
<keyword evidence="7 13" id="KW-0547">Nucleotide-binding</keyword>
<dbReference type="UniPathway" id="UPA00050">
    <property type="reaction ID" value="UER00461"/>
</dbReference>
<dbReference type="GO" id="GO:0009088">
    <property type="term" value="P:threonine biosynthetic process"/>
    <property type="evidence" value="ECO:0007669"/>
    <property type="project" value="UniProtKB-UniPathway"/>
</dbReference>
<feature type="binding site" evidence="13">
    <location>
        <begin position="205"/>
        <end position="206"/>
    </location>
    <ligand>
        <name>ATP</name>
        <dbReference type="ChEBI" id="CHEBI:30616"/>
    </ligand>
</feature>
<feature type="binding site" evidence="13">
    <location>
        <begin position="6"/>
        <end position="9"/>
    </location>
    <ligand>
        <name>ATP</name>
        <dbReference type="ChEBI" id="CHEBI:30616"/>
    </ligand>
</feature>
<dbReference type="PIRSF" id="PIRSF000726">
    <property type="entry name" value="Asp_kin"/>
    <property type="match status" value="1"/>
</dbReference>
<dbReference type="UniPathway" id="UPA00034">
    <property type="reaction ID" value="UER00015"/>
</dbReference>
<name>A0A140DW61_9FIRM</name>
<evidence type="ECO:0000256" key="7">
    <source>
        <dbReference type="ARBA" id="ARBA00022741"/>
    </source>
</evidence>
<feature type="binding site" evidence="13">
    <location>
        <position position="50"/>
    </location>
    <ligand>
        <name>substrate</name>
    </ligand>
</feature>
<dbReference type="InterPro" id="IPR054352">
    <property type="entry name" value="ACT_Aspartokinase"/>
</dbReference>
<sequence length="441" mass="49764">MLKVTKFGGSSVADACQFRKVRDIIQSDPDRRYVVVSAPGRRTPADAKLTDLLYLLDAHRQYHVDASNVYRIIRERILGIQKELGLKQNMAGELDAFYANLNQMKQDEIVSRGEYWCAKMMAEFLGFPFVDARDVICFNLDKTIDFKATKAKLQAKMAEYEHFVFPGFYGSTANGRIQVFTRGGGDITGAILANVMDADVYENWTDVSGFLMADPTIVDKPHEITHITYSELRELSYMGASVLHEEAIFPVKERNIPIHILNTNRPQDPGTFIQENRKTKSHYPITGIAGKSGFVSLYVYKKHMSSEVGYMRKVLSILEDYNVSIEHIPSGIDSFTVVMEEKDVENTLYEIVSRIKRELKPDEVKVQDNISLISTVGKRMSDSPGMAGRLFTALGRENISIMMIAQDSNEINITVAVETPDFETAVKAIYDEFVTKEDLQG</sequence>
<reference evidence="17 18" key="1">
    <citation type="journal article" date="2016" name="Gut Pathog.">
        <title>Whole genome sequencing of "Faecalibaculum rodentium" ALO17, isolated from C57BL/6J laboratory mouse feces.</title>
        <authorList>
            <person name="Lim S."/>
            <person name="Chang D.H."/>
            <person name="Ahn S."/>
            <person name="Kim B.C."/>
        </authorList>
    </citation>
    <scope>NUCLEOTIDE SEQUENCE [LARGE SCALE GENOMIC DNA]</scope>
    <source>
        <strain evidence="17 18">Alo17</strain>
    </source>
</reference>
<dbReference type="InterPro" id="IPR005260">
    <property type="entry name" value="Asp_kin_monofn"/>
</dbReference>
<dbReference type="Gene3D" id="3.40.1160.10">
    <property type="entry name" value="Acetylglutamate kinase-like"/>
    <property type="match status" value="1"/>
</dbReference>
<dbReference type="InterPro" id="IPR045865">
    <property type="entry name" value="ACT-like_dom_sf"/>
</dbReference>
<dbReference type="UniPathway" id="UPA00051">
    <property type="reaction ID" value="UER00462"/>
</dbReference>
<dbReference type="NCBIfam" id="NF006540">
    <property type="entry name" value="PRK09034.1"/>
    <property type="match status" value="1"/>
</dbReference>
<dbReference type="Pfam" id="PF22468">
    <property type="entry name" value="ACT_9"/>
    <property type="match status" value="1"/>
</dbReference>
<dbReference type="GO" id="GO:0004072">
    <property type="term" value="F:aspartate kinase activity"/>
    <property type="evidence" value="ECO:0007669"/>
    <property type="project" value="UniProtKB-EC"/>
</dbReference>
<dbReference type="Proteomes" id="UP000069771">
    <property type="component" value="Chromosome"/>
</dbReference>
<dbReference type="AlphaFoldDB" id="A0A140DW61"/>
<comment type="catalytic activity">
    <reaction evidence="12 14">
        <text>L-aspartate + ATP = 4-phospho-L-aspartate + ADP</text>
        <dbReference type="Rhea" id="RHEA:23776"/>
        <dbReference type="ChEBI" id="CHEBI:29991"/>
        <dbReference type="ChEBI" id="CHEBI:30616"/>
        <dbReference type="ChEBI" id="CHEBI:57535"/>
        <dbReference type="ChEBI" id="CHEBI:456216"/>
        <dbReference type="EC" id="2.7.2.4"/>
    </reaction>
</comment>
<keyword evidence="8 14" id="KW-0418">Kinase</keyword>
<dbReference type="STRING" id="1702221.AALO17_17540"/>
<dbReference type="PROSITE" id="PS00324">
    <property type="entry name" value="ASPARTOKINASE"/>
    <property type="match status" value="1"/>
</dbReference>
<evidence type="ECO:0000256" key="15">
    <source>
        <dbReference type="RuleBase" id="RU004249"/>
    </source>
</evidence>
<dbReference type="GO" id="GO:0005524">
    <property type="term" value="F:ATP binding"/>
    <property type="evidence" value="ECO:0007669"/>
    <property type="project" value="UniProtKB-KW"/>
</dbReference>
<evidence type="ECO:0000259" key="16">
    <source>
        <dbReference type="PROSITE" id="PS51671"/>
    </source>
</evidence>
<keyword evidence="9 13" id="KW-0067">ATP-binding</keyword>
<dbReference type="GO" id="GO:0009089">
    <property type="term" value="P:lysine biosynthetic process via diaminopimelate"/>
    <property type="evidence" value="ECO:0007669"/>
    <property type="project" value="UniProtKB-UniPathway"/>
</dbReference>
<proteinExistence type="inferred from homology"/>
<dbReference type="InterPro" id="IPR036393">
    <property type="entry name" value="AceGlu_kinase-like_sf"/>
</dbReference>
<protein>
    <recommendedName>
        <fullName evidence="14">Aspartokinase</fullName>
        <ecNumber evidence="14">2.7.2.4</ecNumber>
    </recommendedName>
</protein>
<dbReference type="GeneID" id="78478410"/>
<comment type="pathway">
    <text evidence="2 15">Amino-acid biosynthesis; L-lysine biosynthesis via DAP pathway; (S)-tetrahydrodipicolinate from L-aspartate: step 1/4.</text>
</comment>
<dbReference type="PROSITE" id="PS51671">
    <property type="entry name" value="ACT"/>
    <property type="match status" value="1"/>
</dbReference>
<gene>
    <name evidence="17" type="ORF">AALO17_17540</name>
</gene>
<evidence type="ECO:0000256" key="11">
    <source>
        <dbReference type="ARBA" id="ARBA00023154"/>
    </source>
</evidence>
<evidence type="ECO:0000256" key="3">
    <source>
        <dbReference type="ARBA" id="ARBA00004986"/>
    </source>
</evidence>
<dbReference type="SUPFAM" id="SSF55021">
    <property type="entry name" value="ACT-like"/>
    <property type="match status" value="2"/>
</dbReference>
<dbReference type="FunFam" id="3.30.2130.10:FF:000001">
    <property type="entry name" value="Bifunctional aspartokinase/homoserine dehydrogenase"/>
    <property type="match status" value="1"/>
</dbReference>
<evidence type="ECO:0000313" key="17">
    <source>
        <dbReference type="EMBL" id="AMK54888.1"/>
    </source>
</evidence>
<dbReference type="InterPro" id="IPR002912">
    <property type="entry name" value="ACT_dom"/>
</dbReference>